<evidence type="ECO:0000256" key="3">
    <source>
        <dbReference type="ARBA" id="ARBA00022737"/>
    </source>
</evidence>
<reference evidence="6" key="1">
    <citation type="journal article" date="2013" name="Int. J. Syst. Evol. Microbiol.">
        <title>Polycladomyces abyssicola gen. nov., sp. nov., a thermophilic filamentous bacterium isolated from hemipelagic sediment.</title>
        <authorList>
            <person name="Tsubouchi T."/>
            <person name="Shimane Y."/>
            <person name="Mori K."/>
            <person name="Usui K."/>
            <person name="Hiraki T."/>
            <person name="Tame A."/>
            <person name="Uematsu K."/>
            <person name="Maruyama T."/>
            <person name="Hatada Y."/>
        </authorList>
    </citation>
    <scope>NUCLEOTIDE SEQUENCE</scope>
    <source>
        <strain evidence="6">JIR-001</strain>
    </source>
</reference>
<comment type="similarity">
    <text evidence="1">Belongs to the gamma-type SASP family.</text>
</comment>
<dbReference type="KEGG" id="pabs:JIR001_23450"/>
<evidence type="ECO:0000313" key="7">
    <source>
        <dbReference type="Proteomes" id="UP000677436"/>
    </source>
</evidence>
<feature type="compositionally biased region" description="Polar residues" evidence="5">
    <location>
        <begin position="1"/>
        <end position="10"/>
    </location>
</feature>
<sequence length="64" mass="7169">MYQKGTPKTNAQQVRQQNQQSAGRQAFQTEFATESAGAAGSKTNAQQVRQQNQQSQSRKQQNQQ</sequence>
<proteinExistence type="inferred from homology"/>
<dbReference type="Pfam" id="PF04259">
    <property type="entry name" value="SASP_gamma"/>
    <property type="match status" value="1"/>
</dbReference>
<dbReference type="Proteomes" id="UP000677436">
    <property type="component" value="Chromosome"/>
</dbReference>
<protein>
    <recommendedName>
        <fullName evidence="2">Small, acid-soluble spore protein gamma-type</fullName>
    </recommendedName>
</protein>
<feature type="region of interest" description="Disordered" evidence="5">
    <location>
        <begin position="1"/>
        <end position="64"/>
    </location>
</feature>
<dbReference type="EMBL" id="AP024601">
    <property type="protein sequence ID" value="BCU82562.1"/>
    <property type="molecule type" value="Genomic_DNA"/>
</dbReference>
<accession>A0A8D5ZP22</accession>
<keyword evidence="7" id="KW-1185">Reference proteome</keyword>
<dbReference type="RefSeq" id="WP_212772886.1">
    <property type="nucleotide sequence ID" value="NZ_AP024601.1"/>
</dbReference>
<name>A0A8D5ZP22_9BACL</name>
<evidence type="ECO:0000256" key="2">
    <source>
        <dbReference type="ARBA" id="ARBA00014721"/>
    </source>
</evidence>
<dbReference type="InterPro" id="IPR006341">
    <property type="entry name" value="Spore_gamma"/>
</dbReference>
<feature type="compositionally biased region" description="Low complexity" evidence="5">
    <location>
        <begin position="46"/>
        <end position="64"/>
    </location>
</feature>
<organism evidence="6 7">
    <name type="scientific">Polycladomyces abyssicola</name>
    <dbReference type="NCBI Taxonomy" id="1125966"/>
    <lineage>
        <taxon>Bacteria</taxon>
        <taxon>Bacillati</taxon>
        <taxon>Bacillota</taxon>
        <taxon>Bacilli</taxon>
        <taxon>Bacillales</taxon>
        <taxon>Thermoactinomycetaceae</taxon>
        <taxon>Polycladomyces</taxon>
    </lineage>
</organism>
<dbReference type="NCBIfam" id="TIGR01442">
    <property type="entry name" value="SASP_gamma"/>
    <property type="match status" value="1"/>
</dbReference>
<reference evidence="6" key="2">
    <citation type="journal article" date="2021" name="Microbiol. Resour. Announc.">
        <title>Complete Genome Sequence of Polycladomyces abyssicola JIR-001T, Isolated from Hemipelagic Sediment in Deep Seawater.</title>
        <authorList>
            <person name="Tsubouchi T."/>
            <person name="Kaneko Y."/>
        </authorList>
    </citation>
    <scope>NUCLEOTIDE SEQUENCE</scope>
    <source>
        <strain evidence="6">JIR-001</strain>
    </source>
</reference>
<gene>
    <name evidence="6" type="ORF">JIR001_23450</name>
</gene>
<evidence type="ECO:0000256" key="5">
    <source>
        <dbReference type="SAM" id="MobiDB-lite"/>
    </source>
</evidence>
<keyword evidence="4" id="KW-0749">Sporulation</keyword>
<evidence type="ECO:0000313" key="6">
    <source>
        <dbReference type="EMBL" id="BCU82562.1"/>
    </source>
</evidence>
<evidence type="ECO:0000256" key="4">
    <source>
        <dbReference type="ARBA" id="ARBA00022969"/>
    </source>
</evidence>
<keyword evidence="3" id="KW-0677">Repeat</keyword>
<dbReference type="GO" id="GO:0030435">
    <property type="term" value="P:sporulation resulting in formation of a cellular spore"/>
    <property type="evidence" value="ECO:0007669"/>
    <property type="project" value="UniProtKB-KW"/>
</dbReference>
<feature type="compositionally biased region" description="Low complexity" evidence="5">
    <location>
        <begin position="11"/>
        <end position="28"/>
    </location>
</feature>
<dbReference type="AlphaFoldDB" id="A0A8D5ZP22"/>
<evidence type="ECO:0000256" key="1">
    <source>
        <dbReference type="ARBA" id="ARBA00006710"/>
    </source>
</evidence>